<name>A0A7X0U7L6_9BURK</name>
<accession>A0A7X0U7L6</accession>
<gene>
    <name evidence="2" type="ORF">HNP48_000752</name>
</gene>
<keyword evidence="3" id="KW-1185">Reference proteome</keyword>
<evidence type="ECO:0000256" key="1">
    <source>
        <dbReference type="SAM" id="Phobius"/>
    </source>
</evidence>
<dbReference type="SUPFAM" id="SSF81342">
    <property type="entry name" value="Transmembrane di-heme cytochromes"/>
    <property type="match status" value="1"/>
</dbReference>
<feature type="transmembrane region" description="Helical" evidence="1">
    <location>
        <begin position="142"/>
        <end position="162"/>
    </location>
</feature>
<dbReference type="Proteomes" id="UP000575083">
    <property type="component" value="Unassembled WGS sequence"/>
</dbReference>
<dbReference type="EMBL" id="JACHLK010000001">
    <property type="protein sequence ID" value="MBB6558088.1"/>
    <property type="molecule type" value="Genomic_DNA"/>
</dbReference>
<feature type="transmembrane region" description="Helical" evidence="1">
    <location>
        <begin position="332"/>
        <end position="353"/>
    </location>
</feature>
<dbReference type="GO" id="GO:0016020">
    <property type="term" value="C:membrane"/>
    <property type="evidence" value="ECO:0007669"/>
    <property type="project" value="InterPro"/>
</dbReference>
<protein>
    <submittedName>
        <fullName evidence="2">Putative iron-regulated membrane protein</fullName>
    </submittedName>
</protein>
<keyword evidence="1" id="KW-0472">Membrane</keyword>
<proteinExistence type="predicted"/>
<dbReference type="Pfam" id="PF03929">
    <property type="entry name" value="PepSY_TM"/>
    <property type="match status" value="1"/>
</dbReference>
<organism evidence="2 3">
    <name type="scientific">Acidovorax soli</name>
    <dbReference type="NCBI Taxonomy" id="592050"/>
    <lineage>
        <taxon>Bacteria</taxon>
        <taxon>Pseudomonadati</taxon>
        <taxon>Pseudomonadota</taxon>
        <taxon>Betaproteobacteria</taxon>
        <taxon>Burkholderiales</taxon>
        <taxon>Comamonadaceae</taxon>
        <taxon>Acidovorax</taxon>
    </lineage>
</organism>
<dbReference type="RefSeq" id="WP_184855483.1">
    <property type="nucleotide sequence ID" value="NZ_JACHLK010000001.1"/>
</dbReference>
<keyword evidence="1" id="KW-0812">Transmembrane</keyword>
<dbReference type="AlphaFoldDB" id="A0A7X0U7L6"/>
<feature type="transmembrane region" description="Helical" evidence="1">
    <location>
        <begin position="188"/>
        <end position="209"/>
    </location>
</feature>
<dbReference type="InterPro" id="IPR016174">
    <property type="entry name" value="Di-haem_cyt_TM"/>
</dbReference>
<comment type="caution">
    <text evidence="2">The sequence shown here is derived from an EMBL/GenBank/DDBJ whole genome shotgun (WGS) entry which is preliminary data.</text>
</comment>
<evidence type="ECO:0000313" key="3">
    <source>
        <dbReference type="Proteomes" id="UP000575083"/>
    </source>
</evidence>
<dbReference type="InterPro" id="IPR005625">
    <property type="entry name" value="PepSY-ass_TM"/>
</dbReference>
<dbReference type="GO" id="GO:0022904">
    <property type="term" value="P:respiratory electron transport chain"/>
    <property type="evidence" value="ECO:0007669"/>
    <property type="project" value="InterPro"/>
</dbReference>
<evidence type="ECO:0000313" key="2">
    <source>
        <dbReference type="EMBL" id="MBB6558088.1"/>
    </source>
</evidence>
<sequence length="360" mass="39321">MQRLRHLWLRIHRWTALSLGWVLILSGLTGAVLVVAQPLDRWLHPELFHARTQASAGASDAALQGVLQTLKTEWPKGSFTMRPAREPGESLWVLVNGPWRGTVYFDPATGLEQGRRGETEGFVNALFKLHSSLWWQDTGKAILAWVALGYLFLLATGLILWWPRRWPPSWRIVLDKGLLRAFFDLHRVGGAALGLLIAVSVASGAWMAWRPLGGFVTTLSGAAPTKAPTLPKGSASAPALPLDTLVAQAQAQFPQAPIGYVQVPAQADRPLRVRMRLADDPHPNGLTSVWLHPATGEVLAAHRWNELDPGARATAVIYPLHTGVLGGVALEAAVAFGGLVLAAMGITGVWLWWKRRRPSK</sequence>
<reference evidence="2 3" key="1">
    <citation type="submission" date="2020-08" db="EMBL/GenBank/DDBJ databases">
        <title>Functional genomics of gut bacteria from endangered species of beetles.</title>
        <authorList>
            <person name="Carlos-Shanley C."/>
        </authorList>
    </citation>
    <scope>NUCLEOTIDE SEQUENCE [LARGE SCALE GENOMIC DNA]</scope>
    <source>
        <strain evidence="2 3">S00198</strain>
    </source>
</reference>
<keyword evidence="1" id="KW-1133">Transmembrane helix</keyword>
<dbReference type="PANTHER" id="PTHR34219">
    <property type="entry name" value="IRON-REGULATED INNER MEMBRANE PROTEIN-RELATED"/>
    <property type="match status" value="1"/>
</dbReference>